<dbReference type="PANTHER" id="PTHR43777:SF1">
    <property type="entry name" value="MOLYBDENUM COFACTOR CYTIDYLYLTRANSFERASE"/>
    <property type="match status" value="1"/>
</dbReference>
<dbReference type="PANTHER" id="PTHR43777">
    <property type="entry name" value="MOLYBDENUM COFACTOR CYTIDYLYLTRANSFERASE"/>
    <property type="match status" value="1"/>
</dbReference>
<reference evidence="2 3" key="1">
    <citation type="submission" date="2020-04" db="EMBL/GenBank/DDBJ databases">
        <title>Paenibacillus algicola sp. nov., a novel marine bacterium producing alginate lyase.</title>
        <authorList>
            <person name="Huang H."/>
        </authorList>
    </citation>
    <scope>NUCLEOTIDE SEQUENCE [LARGE SCALE GENOMIC DNA]</scope>
    <source>
        <strain evidence="2 3">L7-75</strain>
    </source>
</reference>
<dbReference type="RefSeq" id="WP_169505167.1">
    <property type="nucleotide sequence ID" value="NZ_JABBPN010000009.1"/>
</dbReference>
<gene>
    <name evidence="2" type="ORF">HII30_11470</name>
</gene>
<dbReference type="InterPro" id="IPR029044">
    <property type="entry name" value="Nucleotide-diphossugar_trans"/>
</dbReference>
<dbReference type="Pfam" id="PF12804">
    <property type="entry name" value="NTP_transf_3"/>
    <property type="match status" value="1"/>
</dbReference>
<name>A0A848M862_PAELE</name>
<keyword evidence="2" id="KW-0808">Transferase</keyword>
<evidence type="ECO:0000313" key="3">
    <source>
        <dbReference type="Proteomes" id="UP000565468"/>
    </source>
</evidence>
<organism evidence="2 3">
    <name type="scientific">Paenibacillus lemnae</name>
    <dbReference type="NCBI Taxonomy" id="1330551"/>
    <lineage>
        <taxon>Bacteria</taxon>
        <taxon>Bacillati</taxon>
        <taxon>Bacillota</taxon>
        <taxon>Bacilli</taxon>
        <taxon>Bacillales</taxon>
        <taxon>Paenibacillaceae</taxon>
        <taxon>Paenibacillus</taxon>
    </lineage>
</organism>
<comment type="caution">
    <text evidence="2">The sequence shown here is derived from an EMBL/GenBank/DDBJ whole genome shotgun (WGS) entry which is preliminary data.</text>
</comment>
<keyword evidence="3" id="KW-1185">Reference proteome</keyword>
<dbReference type="Proteomes" id="UP000565468">
    <property type="component" value="Unassembled WGS sequence"/>
</dbReference>
<accession>A0A848M862</accession>
<dbReference type="GO" id="GO:0016779">
    <property type="term" value="F:nucleotidyltransferase activity"/>
    <property type="evidence" value="ECO:0007669"/>
    <property type="project" value="UniProtKB-ARBA"/>
</dbReference>
<sequence length="198" mass="21432">MDKPLLILVLAAGLSRRMGRPKQLLPIGGETLLRYVVKKALTVPHASVAVVGSGESLMKQQCEDLPVVWIENRDAHDGMSTSIKAGISYAQDCSAGSVMILLGDQPGMDPGVLAGMAGAFGAGSSGMLQARYEGKPGHPVMFDRRFFPELLKLEGDTGAKPLLQRHADSLQFWDVNTPVPVDLDTPEEYEHYIRSSEE</sequence>
<evidence type="ECO:0000259" key="1">
    <source>
        <dbReference type="Pfam" id="PF12804"/>
    </source>
</evidence>
<dbReference type="AlphaFoldDB" id="A0A848M862"/>
<dbReference type="SUPFAM" id="SSF53448">
    <property type="entry name" value="Nucleotide-diphospho-sugar transferases"/>
    <property type="match status" value="1"/>
</dbReference>
<dbReference type="Gene3D" id="3.90.550.10">
    <property type="entry name" value="Spore Coat Polysaccharide Biosynthesis Protein SpsA, Chain A"/>
    <property type="match status" value="1"/>
</dbReference>
<evidence type="ECO:0000313" key="2">
    <source>
        <dbReference type="EMBL" id="NMO96390.1"/>
    </source>
</evidence>
<dbReference type="InterPro" id="IPR025877">
    <property type="entry name" value="MobA-like_NTP_Trfase"/>
</dbReference>
<protein>
    <submittedName>
        <fullName evidence="2">Nucleotidyltransferase family protein</fullName>
    </submittedName>
</protein>
<proteinExistence type="predicted"/>
<feature type="domain" description="MobA-like NTP transferase" evidence="1">
    <location>
        <begin position="8"/>
        <end position="167"/>
    </location>
</feature>
<dbReference type="EMBL" id="JABBPN010000009">
    <property type="protein sequence ID" value="NMO96390.1"/>
    <property type="molecule type" value="Genomic_DNA"/>
</dbReference>
<dbReference type="CDD" id="cd04182">
    <property type="entry name" value="GT_2_like_f"/>
    <property type="match status" value="1"/>
</dbReference>